<dbReference type="PRINTS" id="PR01005">
    <property type="entry name" value="FLGHOOKAP1"/>
</dbReference>
<sequence>MSYDLLNIGASGIRANSQLLQTTSKNISNLNTQGYVRERTEYSTMIGDQLGRGETVRLINEFAVKQLNRDLANKTYYDQFVSEASRVDNLFAEDSSSLSTSINKLFNHLQEAMNQPASSVNRGLFFTGAQNLVDQMDRLSGIVLDQKNTVNEQLAIFSEEANSLIKNISDLNNKITTFQSPQAQQANSAVYNERDLAIKKLAELVDIETLDGSNGQKLVFLGTGQSLVMEEGAFNLFSTNGDPDPNFKELTLDVSGAQAVALELNPANLKGKIGGLLAFRDEILIPAQNQLGQMAISIADAFNQQNHLGLDLDGNLGGDLFNIPTVGAYAYKANTGSATISATLEAGEGKKIPANDFLIEYVNATQVSVTALDNRGNPVGNAQTFNIGAPPSTINSANLAAPSTDAFGLELNISAGGAVGDKFLVKLNSEAAGNLSLATTRAEHLALASPVRASSAAGNTSSASLTTGTVTNTGTGSNFSGTPPTFTDGPITITKTANANEYTISDASGSVTFTTSGNSKNILAQAGAPFNTYGFDFDLEGQAATGDSFTIEFNTGGYDDNRNGLALANLQNAELVRHNVVSSANTDNLKTFNESFAKLVTDVGVVTSQAKTNGAAFAALAEQSEAWYESLSGVNLDEEAANLLRFQQSYSASAQIISAARAVFDTLLSAAR</sequence>
<proteinExistence type="inferred from homology"/>
<dbReference type="InterPro" id="IPR010930">
    <property type="entry name" value="Flg_bb/hook_C_dom"/>
</dbReference>
<dbReference type="NCBIfam" id="TIGR02492">
    <property type="entry name" value="flgK_ends"/>
    <property type="match status" value="1"/>
</dbReference>
<protein>
    <recommendedName>
        <fullName evidence="4">Flagellar hook-associated protein 1</fullName>
    </recommendedName>
</protein>
<gene>
    <name evidence="9" type="primary">flgK</name>
    <name evidence="9" type="ORF">ACFOEE_04890</name>
</gene>
<dbReference type="Pfam" id="PF06429">
    <property type="entry name" value="Flg_bbr_C"/>
    <property type="match status" value="1"/>
</dbReference>
<dbReference type="PANTHER" id="PTHR30033">
    <property type="entry name" value="FLAGELLAR HOOK-ASSOCIATED PROTEIN 1"/>
    <property type="match status" value="1"/>
</dbReference>
<dbReference type="PANTHER" id="PTHR30033:SF1">
    <property type="entry name" value="FLAGELLAR HOOK-ASSOCIATED PROTEIN 1"/>
    <property type="match status" value="1"/>
</dbReference>
<feature type="domain" description="Flagellar hook-associated protein FlgK helical" evidence="8">
    <location>
        <begin position="85"/>
        <end position="321"/>
    </location>
</feature>
<keyword evidence="9" id="KW-0966">Cell projection</keyword>
<dbReference type="RefSeq" id="WP_377121496.1">
    <property type="nucleotide sequence ID" value="NZ_JBHRSD010000010.1"/>
</dbReference>
<keyword evidence="6" id="KW-0975">Bacterial flagellum</keyword>
<dbReference type="Proteomes" id="UP001595453">
    <property type="component" value="Unassembled WGS sequence"/>
</dbReference>
<name>A0ABV7CGW3_9GAMM</name>
<dbReference type="Pfam" id="PF22638">
    <property type="entry name" value="FlgK_D1"/>
    <property type="match status" value="1"/>
</dbReference>
<keyword evidence="10" id="KW-1185">Reference proteome</keyword>
<accession>A0ABV7CGW3</accession>
<keyword evidence="5" id="KW-0964">Secreted</keyword>
<evidence type="ECO:0000259" key="7">
    <source>
        <dbReference type="Pfam" id="PF06429"/>
    </source>
</evidence>
<evidence type="ECO:0000256" key="3">
    <source>
        <dbReference type="ARBA" id="ARBA00009677"/>
    </source>
</evidence>
<dbReference type="InterPro" id="IPR002371">
    <property type="entry name" value="FlgK"/>
</dbReference>
<comment type="subcellular location">
    <subcellularLocation>
        <location evidence="1">Bacterial flagellum</location>
    </subcellularLocation>
    <subcellularLocation>
        <location evidence="2">Secreted</location>
    </subcellularLocation>
</comment>
<evidence type="ECO:0000256" key="2">
    <source>
        <dbReference type="ARBA" id="ARBA00004613"/>
    </source>
</evidence>
<comment type="caution">
    <text evidence="9">The sequence shown here is derived from an EMBL/GenBank/DDBJ whole genome shotgun (WGS) entry which is preliminary data.</text>
</comment>
<dbReference type="InterPro" id="IPR053927">
    <property type="entry name" value="FlgK_helical"/>
</dbReference>
<dbReference type="EMBL" id="JBHRSD010000010">
    <property type="protein sequence ID" value="MFC3031847.1"/>
    <property type="molecule type" value="Genomic_DNA"/>
</dbReference>
<evidence type="ECO:0000256" key="1">
    <source>
        <dbReference type="ARBA" id="ARBA00004365"/>
    </source>
</evidence>
<evidence type="ECO:0000256" key="6">
    <source>
        <dbReference type="ARBA" id="ARBA00023143"/>
    </source>
</evidence>
<evidence type="ECO:0000259" key="8">
    <source>
        <dbReference type="Pfam" id="PF22638"/>
    </source>
</evidence>
<keyword evidence="9" id="KW-0969">Cilium</keyword>
<reference evidence="10" key="1">
    <citation type="journal article" date="2019" name="Int. J. Syst. Evol. Microbiol.">
        <title>The Global Catalogue of Microorganisms (GCM) 10K type strain sequencing project: providing services to taxonomists for standard genome sequencing and annotation.</title>
        <authorList>
            <consortium name="The Broad Institute Genomics Platform"/>
            <consortium name="The Broad Institute Genome Sequencing Center for Infectious Disease"/>
            <person name="Wu L."/>
            <person name="Ma J."/>
        </authorList>
    </citation>
    <scope>NUCLEOTIDE SEQUENCE [LARGE SCALE GENOMIC DNA]</scope>
    <source>
        <strain evidence="10">KCTC 42730</strain>
    </source>
</reference>
<feature type="domain" description="Flagellar basal-body/hook protein C-terminal" evidence="7">
    <location>
        <begin position="631"/>
        <end position="669"/>
    </location>
</feature>
<evidence type="ECO:0000313" key="10">
    <source>
        <dbReference type="Proteomes" id="UP001595453"/>
    </source>
</evidence>
<dbReference type="SUPFAM" id="SSF64518">
    <property type="entry name" value="Phase 1 flagellin"/>
    <property type="match status" value="2"/>
</dbReference>
<evidence type="ECO:0000256" key="5">
    <source>
        <dbReference type="ARBA" id="ARBA00022525"/>
    </source>
</evidence>
<keyword evidence="9" id="KW-0282">Flagellum</keyword>
<organism evidence="9 10">
    <name type="scientific">Pseudoalteromonas fenneropenaei</name>
    <dbReference type="NCBI Taxonomy" id="1737459"/>
    <lineage>
        <taxon>Bacteria</taxon>
        <taxon>Pseudomonadati</taxon>
        <taxon>Pseudomonadota</taxon>
        <taxon>Gammaproteobacteria</taxon>
        <taxon>Alteromonadales</taxon>
        <taxon>Pseudoalteromonadaceae</taxon>
        <taxon>Pseudoalteromonas</taxon>
    </lineage>
</organism>
<evidence type="ECO:0000313" key="9">
    <source>
        <dbReference type="EMBL" id="MFC3031847.1"/>
    </source>
</evidence>
<comment type="similarity">
    <text evidence="3">Belongs to the flagella basal body rod proteins family.</text>
</comment>
<evidence type="ECO:0000256" key="4">
    <source>
        <dbReference type="ARBA" id="ARBA00016244"/>
    </source>
</evidence>